<feature type="region of interest" description="Disordered" evidence="7">
    <location>
        <begin position="1055"/>
        <end position="1324"/>
    </location>
</feature>
<feature type="compositionally biased region" description="Low complexity" evidence="7">
    <location>
        <begin position="985"/>
        <end position="1009"/>
    </location>
</feature>
<evidence type="ECO:0000256" key="3">
    <source>
        <dbReference type="ARBA" id="ARBA00012007"/>
    </source>
</evidence>
<dbReference type="GO" id="GO:0000215">
    <property type="term" value="F:tRNA 2'-phosphotransferase activity"/>
    <property type="evidence" value="ECO:0007669"/>
    <property type="project" value="UniProtKB-EC"/>
</dbReference>
<dbReference type="OrthoDB" id="419694at2759"/>
<gene>
    <name evidence="8" type="ORF">BESB_077240</name>
</gene>
<comment type="similarity">
    <text evidence="2">Belongs to the KptA/TPT1 family.</text>
</comment>
<dbReference type="GeneID" id="40312650"/>
<protein>
    <recommendedName>
        <fullName evidence="3">2'-phosphotransferase</fullName>
        <ecNumber evidence="3">2.7.1.160</ecNumber>
    </recommendedName>
</protein>
<dbReference type="PANTHER" id="PTHR12684">
    <property type="entry name" value="PUTATIVE PHOSPHOTRANSFERASE"/>
    <property type="match status" value="1"/>
</dbReference>
<reference evidence="8 9" key="1">
    <citation type="submission" date="2017-09" db="EMBL/GenBank/DDBJ databases">
        <title>Genome sequencing of Besnoitia besnoiti strain Bb-Ger1.</title>
        <authorList>
            <person name="Schares G."/>
            <person name="Venepally P."/>
            <person name="Lorenzi H.A."/>
        </authorList>
    </citation>
    <scope>NUCLEOTIDE SEQUENCE [LARGE SCALE GENOMIC DNA]</scope>
    <source>
        <strain evidence="8 9">Bb-Ger1</strain>
    </source>
</reference>
<sequence>MEGKTPDTMRPRQLRKEGERDSRVEKALMEGEKHFLSNLQPSSSLSGSGASPDGHSWTSLSSASDLSLSHLSSASAKTLHTAEYELSASGSAVACSSMPSLCSTAPPAASSSSSHSTFSSLPLPSSQSCSRLSSSHGCLASPSLSSASLASSSRAQERTAACASLCCLGRSLAPIQDAGSLRRPRWFLAAPSPHLLALLQREAARCRATEPRAAPQAPSSPSAASAPLRPSSGSPPDTVEKQKRGESERDGSSAALLHPPAGCFPSGQRSASSAAVPTHRAPRKARDCPEDPQAVEGKAREQGRDSEKEMAEAAVTVRQGLLDAARGDAIPESACLPPSLPSSAVCAGADEQAKTVDGIQADALSGAQRSSTSRREKPGGEGSPSVPASSLPAPPSAAPVSSSASPSSSFWTSRQREGVEPSASSSQMSDVVSASSLPGESFGSSSSASVPCLCRGWPRDAGSLPLCDTCEERSGAAPSSSVDGEGALANALAAAPWPPGVLPGTEGSTVSLSDLACPLPPALLPEEDASWAMVLLPAAKKREETRGKEREAEAGGDAPLARSAACPEDEGTAGEGPETAAADAAVGLHEVTSHLAASVLLEEGEEDPVKTLAVTAVTAHAAAAAGGIVLGSDEGGDDPIGGVFYAVGDEGSVEWTEGGGALESEEGGQRGAEAERDDEAAQGLAEVKREAADGVSGYREAPPAPRRQERSQEAGQRGVNAPGQESEQESPATESRACSVSLGADRGRADVSAAGVGVEAQRQKAKSLCVSQSTFSTQAAAAHAGAGEAVTGVEESSRDRVSALSPSSDRFAAPWASAALSHCPFDKREPTEAGRAEREGQKERRDEVEAAVMQRDEEAEDDEANRSRGGGRRAHGVASDEDEREGEGSGGEEADMWSEAEEEEEEEARADARAMARERAARWMRAREMARDKSAERGSGKERERRAARRLRKGETPEESMSPSWSDEEKDAPPRGGGLTGTPQTHTSFSTYCSSSASPLLSSSSSSSPLLPPSSPALLSAASSPDLSWSASFSVVPPLAGAHPFPAYAPRRGVTAELKRKSSSAGSAGGGASFAEARREAADGRGVGKRGGRRDDACEEELRAPGPRTARAAGTEKIREGEETRSREKGDSRSVASVICEDRRGGGGVQRGPEGGDDGHGGPSRKTSGDRLGQSSAESPQLLSASQTPRSSVVDLGGFILPPPPPATLPPSRARAVLLQAPDKTKMRGKGAEEKGNEASRRQGADSPTLAPSAAVASPRLARSSHGSFGETSPRPEAEGSNMRGGVGSDGDGESEKKGRGDGKADQGCLSFPSASPSVSSRSAGRVPFERRSYLLIKKLNFILRHGAPLFKLPMREDGYVRIRELLELECMKGVTWEEIYLVVASNFKRRYEICYDPREPEHAGRDSVLVVDAGQRLPPAPKASAAAPPPSRSSELTPKIFPLSSGMARKAVLSADTRGGSEDELSLFQGTPPFPSSATPHLINDRWLLRATQGHTIRHISSELLLRRIRDPAEIPKCVHGTYMKNWLAIRTVGLSRMHRNHIHFAPGLPCECGVVSGMRQTNDVAIYVDVERAMRDGIRFFVSNNNVILTEGIRGKLAPKHFKRAIHLKWDVVLFEDGQDFTPLYFDRLPAELRLETSKALFAQELAHAQVLDDSPCGPTTAALLAEGDLCGGEGAENLGAGEAQIPRAPA</sequence>
<feature type="compositionally biased region" description="Polar residues" evidence="7">
    <location>
        <begin position="1173"/>
        <end position="1191"/>
    </location>
</feature>
<dbReference type="STRING" id="94643.A0A2A9MD30"/>
<dbReference type="EMBL" id="NWUJ01000008">
    <property type="protein sequence ID" value="PFH33507.1"/>
    <property type="molecule type" value="Genomic_DNA"/>
</dbReference>
<feature type="compositionally biased region" description="Basic and acidic residues" evidence="7">
    <location>
        <begin position="1"/>
        <end position="35"/>
    </location>
</feature>
<feature type="compositionally biased region" description="Low complexity" evidence="7">
    <location>
        <begin position="36"/>
        <end position="61"/>
    </location>
</feature>
<feature type="compositionally biased region" description="Basic and acidic residues" evidence="7">
    <location>
        <begin position="1223"/>
        <end position="1244"/>
    </location>
</feature>
<evidence type="ECO:0000256" key="2">
    <source>
        <dbReference type="ARBA" id="ARBA00009836"/>
    </source>
</evidence>
<evidence type="ECO:0000256" key="6">
    <source>
        <dbReference type="ARBA" id="ARBA00047949"/>
    </source>
</evidence>
<evidence type="ECO:0000256" key="5">
    <source>
        <dbReference type="ARBA" id="ARBA00023027"/>
    </source>
</evidence>
<dbReference type="PANTHER" id="PTHR12684:SF2">
    <property type="entry name" value="TRNA 2'-PHOSPHOTRANSFERASE 1"/>
    <property type="match status" value="1"/>
</dbReference>
<feature type="compositionally biased region" description="Low complexity" evidence="7">
    <location>
        <begin position="770"/>
        <end position="794"/>
    </location>
</feature>
<keyword evidence="5" id="KW-0520">NAD</keyword>
<feature type="compositionally biased region" description="Low complexity" evidence="7">
    <location>
        <begin position="398"/>
        <end position="409"/>
    </location>
</feature>
<evidence type="ECO:0000256" key="1">
    <source>
        <dbReference type="ARBA" id="ARBA00003343"/>
    </source>
</evidence>
<feature type="compositionally biased region" description="Low complexity" evidence="7">
    <location>
        <begin position="211"/>
        <end position="236"/>
    </location>
</feature>
<proteinExistence type="inferred from homology"/>
<dbReference type="GO" id="GO:0006388">
    <property type="term" value="P:tRNA splicing, via endonucleolytic cleavage and ligation"/>
    <property type="evidence" value="ECO:0007669"/>
    <property type="project" value="TreeGrafter"/>
</dbReference>
<dbReference type="Pfam" id="PF01885">
    <property type="entry name" value="PTS_2-RNA"/>
    <property type="match status" value="1"/>
</dbReference>
<evidence type="ECO:0000256" key="4">
    <source>
        <dbReference type="ARBA" id="ARBA00022679"/>
    </source>
</evidence>
<dbReference type="VEuPathDB" id="ToxoDB:BESB_077240"/>
<evidence type="ECO:0000313" key="9">
    <source>
        <dbReference type="Proteomes" id="UP000224006"/>
    </source>
</evidence>
<feature type="compositionally biased region" description="Basic and acidic residues" evidence="7">
    <location>
        <begin position="824"/>
        <end position="848"/>
    </location>
</feature>
<comment type="catalytic activity">
    <reaction evidence="6">
        <text>2'-phospho-[ligated tRNA] + NAD(+) = mature tRNA + ADP-alpha-D-ribose 1'',2''-cyclic phosphate + nicotinamide</text>
        <dbReference type="Rhea" id="RHEA:23324"/>
        <dbReference type="Rhea" id="RHEA-COMP:11106"/>
        <dbReference type="Rhea" id="RHEA-COMP:11107"/>
        <dbReference type="ChEBI" id="CHEBI:17154"/>
        <dbReference type="ChEBI" id="CHEBI:57540"/>
        <dbReference type="ChEBI" id="CHEBI:76596"/>
        <dbReference type="ChEBI" id="CHEBI:82883"/>
        <dbReference type="ChEBI" id="CHEBI:85027"/>
        <dbReference type="EC" id="2.7.1.160"/>
    </reaction>
</comment>
<dbReference type="KEGG" id="bbes:BESB_077240"/>
<feature type="compositionally biased region" description="Low complexity" evidence="7">
    <location>
        <begin position="1016"/>
        <end position="1031"/>
    </location>
</feature>
<feature type="compositionally biased region" description="Basic and acidic residues" evidence="7">
    <location>
        <begin position="297"/>
        <end position="311"/>
    </location>
</feature>
<feature type="compositionally biased region" description="Basic and acidic residues" evidence="7">
    <location>
        <begin position="1093"/>
        <end position="1103"/>
    </location>
</feature>
<feature type="region of interest" description="Disordered" evidence="7">
    <location>
        <begin position="542"/>
        <end position="579"/>
    </location>
</feature>
<dbReference type="SUPFAM" id="SSF56399">
    <property type="entry name" value="ADP-ribosylation"/>
    <property type="match status" value="1"/>
</dbReference>
<feature type="compositionally biased region" description="Basic and acidic residues" evidence="7">
    <location>
        <begin position="238"/>
        <end position="251"/>
    </location>
</feature>
<feature type="region of interest" description="Disordered" evidence="7">
    <location>
        <begin position="1"/>
        <end position="61"/>
    </location>
</feature>
<feature type="region of interest" description="Disordered" evidence="7">
    <location>
        <begin position="754"/>
        <end position="1031"/>
    </location>
</feature>
<dbReference type="InterPro" id="IPR042080">
    <property type="entry name" value="RNA_2'-PTrans_N"/>
</dbReference>
<organism evidence="8 9">
    <name type="scientific">Besnoitia besnoiti</name>
    <name type="common">Apicomplexan protozoan</name>
    <dbReference type="NCBI Taxonomy" id="94643"/>
    <lineage>
        <taxon>Eukaryota</taxon>
        <taxon>Sar</taxon>
        <taxon>Alveolata</taxon>
        <taxon>Apicomplexa</taxon>
        <taxon>Conoidasida</taxon>
        <taxon>Coccidia</taxon>
        <taxon>Eucoccidiorida</taxon>
        <taxon>Eimeriorina</taxon>
        <taxon>Sarcocystidae</taxon>
        <taxon>Besnoitia</taxon>
    </lineage>
</organism>
<name>A0A2A9MD30_BESBE</name>
<dbReference type="Gene3D" id="1.10.10.970">
    <property type="entry name" value="RNA 2'-phosphotransferase, Tpt1/KptA family, N-terminal domain"/>
    <property type="match status" value="1"/>
</dbReference>
<feature type="region of interest" description="Disordered" evidence="7">
    <location>
        <begin position="1420"/>
        <end position="1440"/>
    </location>
</feature>
<dbReference type="RefSeq" id="XP_029217516.1">
    <property type="nucleotide sequence ID" value="XM_029366085.1"/>
</dbReference>
<feature type="compositionally biased region" description="Low complexity" evidence="7">
    <location>
        <begin position="422"/>
        <end position="449"/>
    </location>
</feature>
<accession>A0A2A9MD30</accession>
<feature type="compositionally biased region" description="Basic and acidic residues" evidence="7">
    <location>
        <begin position="1114"/>
        <end position="1132"/>
    </location>
</feature>
<dbReference type="EC" id="2.7.1.160" evidence="3"/>
<feature type="compositionally biased region" description="Acidic residues" evidence="7">
    <location>
        <begin position="879"/>
        <end position="908"/>
    </location>
</feature>
<feature type="compositionally biased region" description="Basic and acidic residues" evidence="7">
    <location>
        <begin position="909"/>
        <end position="945"/>
    </location>
</feature>
<evidence type="ECO:0000256" key="7">
    <source>
        <dbReference type="SAM" id="MobiDB-lite"/>
    </source>
</evidence>
<comment type="function">
    <text evidence="1">Catalyzes the last step of tRNA splicing, the transfer of the splice junction 2'-phosphate from ligated tRNA to NAD to produce ADP-ribose 1''-2'' cyclic phosphate.</text>
</comment>
<feature type="compositionally biased region" description="Low complexity" evidence="7">
    <location>
        <begin position="1311"/>
        <end position="1324"/>
    </location>
</feature>
<dbReference type="Proteomes" id="UP000224006">
    <property type="component" value="Chromosome VII"/>
</dbReference>
<dbReference type="Gene3D" id="3.20.170.30">
    <property type="match status" value="1"/>
</dbReference>
<evidence type="ECO:0000313" key="8">
    <source>
        <dbReference type="EMBL" id="PFH33507.1"/>
    </source>
</evidence>
<dbReference type="InterPro" id="IPR002745">
    <property type="entry name" value="Ptrans_KptA/Tpt1"/>
</dbReference>
<comment type="caution">
    <text evidence="8">The sequence shown here is derived from an EMBL/GenBank/DDBJ whole genome shotgun (WGS) entry which is preliminary data.</text>
</comment>
<feature type="region of interest" description="Disordered" evidence="7">
    <location>
        <begin position="357"/>
        <end position="449"/>
    </location>
</feature>
<feature type="region of interest" description="Disordered" evidence="7">
    <location>
        <begin position="207"/>
        <end position="313"/>
    </location>
</feature>
<keyword evidence="9" id="KW-1185">Reference proteome</keyword>
<feature type="compositionally biased region" description="Basic and acidic residues" evidence="7">
    <location>
        <begin position="542"/>
        <end position="553"/>
    </location>
</feature>
<feature type="compositionally biased region" description="Basic and acidic residues" evidence="7">
    <location>
        <begin position="1294"/>
        <end position="1305"/>
    </location>
</feature>
<dbReference type="InterPro" id="IPR042081">
    <property type="entry name" value="RNA_2'-PTrans_C"/>
</dbReference>
<feature type="region of interest" description="Disordered" evidence="7">
    <location>
        <begin position="654"/>
        <end position="741"/>
    </location>
</feature>
<keyword evidence="4" id="KW-0808">Transferase</keyword>
<feature type="compositionally biased region" description="Polar residues" evidence="7">
    <location>
        <begin position="723"/>
        <end position="738"/>
    </location>
</feature>
<feature type="compositionally biased region" description="Low complexity" evidence="7">
    <location>
        <begin position="1104"/>
        <end position="1113"/>
    </location>
</feature>